<dbReference type="PANTHER" id="PTHR46601:SF2">
    <property type="entry name" value="UBIQUITIN-LIKE PROTEASE FAMILY PROFILE DOMAIN-CONTAINING PROTEIN"/>
    <property type="match status" value="1"/>
</dbReference>
<dbReference type="AlphaFoldDB" id="A0A820CVG0"/>
<feature type="compositionally biased region" description="Basic and acidic residues" evidence="1">
    <location>
        <begin position="43"/>
        <end position="55"/>
    </location>
</feature>
<proteinExistence type="predicted"/>
<accession>A0A820CVG0</accession>
<name>A0A820CVG0_9BILA</name>
<gene>
    <name evidence="2" type="ORF">KXQ929_LOCUS40761</name>
</gene>
<dbReference type="PANTHER" id="PTHR46601">
    <property type="entry name" value="ULP_PROTEASE DOMAIN-CONTAINING PROTEIN"/>
    <property type="match status" value="1"/>
</dbReference>
<dbReference type="Proteomes" id="UP000663868">
    <property type="component" value="Unassembled WGS sequence"/>
</dbReference>
<feature type="region of interest" description="Disordered" evidence="1">
    <location>
        <begin position="1"/>
        <end position="64"/>
    </location>
</feature>
<reference evidence="2" key="1">
    <citation type="submission" date="2021-02" db="EMBL/GenBank/DDBJ databases">
        <authorList>
            <person name="Nowell W R."/>
        </authorList>
    </citation>
    <scope>NUCLEOTIDE SEQUENCE</scope>
</reference>
<feature type="compositionally biased region" description="Basic residues" evidence="1">
    <location>
        <begin position="18"/>
        <end position="27"/>
    </location>
</feature>
<protein>
    <submittedName>
        <fullName evidence="2">Uncharacterized protein</fullName>
    </submittedName>
</protein>
<evidence type="ECO:0000313" key="3">
    <source>
        <dbReference type="Proteomes" id="UP000663868"/>
    </source>
</evidence>
<comment type="caution">
    <text evidence="2">The sequence shown here is derived from an EMBL/GenBank/DDBJ whole genome shotgun (WGS) entry which is preliminary data.</text>
</comment>
<evidence type="ECO:0000256" key="1">
    <source>
        <dbReference type="SAM" id="MobiDB-lite"/>
    </source>
</evidence>
<dbReference type="EMBL" id="CAJOBB010008681">
    <property type="protein sequence ID" value="CAF4213033.1"/>
    <property type="molecule type" value="Genomic_DNA"/>
</dbReference>
<organism evidence="2 3">
    <name type="scientific">Adineta steineri</name>
    <dbReference type="NCBI Taxonomy" id="433720"/>
    <lineage>
        <taxon>Eukaryota</taxon>
        <taxon>Metazoa</taxon>
        <taxon>Spiralia</taxon>
        <taxon>Gnathifera</taxon>
        <taxon>Rotifera</taxon>
        <taxon>Eurotatoria</taxon>
        <taxon>Bdelloidea</taxon>
        <taxon>Adinetida</taxon>
        <taxon>Adinetidae</taxon>
        <taxon>Adineta</taxon>
    </lineage>
</organism>
<evidence type="ECO:0000313" key="2">
    <source>
        <dbReference type="EMBL" id="CAF4213033.1"/>
    </source>
</evidence>
<sequence>MKLTAAQKQKRYRENLKRKGGHNAMKAKNRERMRNMRSQLSDFQREQSRKRDATARKAARAANDRRLNASFSSKQILSKAIRKVTRCLPQDPSKKKIVIQTIAQSLGLISQSHHKRSIRQVSLKVKDDIIKFYCRDDISYQMPGKRDTIVVRENGTKSTHQKRILLYNIREAHQLFLSEYCTSTSDPVIARTSFAELRPGYVLIKALMSHRVCVCAYHENVNLLLEALVKHVKGGMCSDLQTFTSALNTSGRAEKQESEGTVKDCVQHLSGLVEQYLLHVFIKRAQSSLFERIKEDTDDRKVLLQVDYSENFAMEEQDAIQAAYWNTKALSIFTAHAWCGAVNYSFALVSNNLTHDKLSAEYNLKLSWNFFATSHGKGVVDAIGGMVKRMVWLEIMVKKQCRSATDFISIAITKTNTIILDEIYQTDIDASKLKLQQVFATTKSVKDTQKLHTVIAIRPDVIDCRMYGDATSKWTVFF</sequence>